<organism evidence="3 4">
    <name type="scientific">Saccharomonospora amisosensis</name>
    <dbReference type="NCBI Taxonomy" id="1128677"/>
    <lineage>
        <taxon>Bacteria</taxon>
        <taxon>Bacillati</taxon>
        <taxon>Actinomycetota</taxon>
        <taxon>Actinomycetes</taxon>
        <taxon>Pseudonocardiales</taxon>
        <taxon>Pseudonocardiaceae</taxon>
        <taxon>Saccharomonospora</taxon>
    </lineage>
</organism>
<feature type="region of interest" description="Disordered" evidence="1">
    <location>
        <begin position="1"/>
        <end position="25"/>
    </location>
</feature>
<dbReference type="Pfam" id="PF08021">
    <property type="entry name" value="FAD_binding_9"/>
    <property type="match status" value="1"/>
</dbReference>
<dbReference type="Gene3D" id="2.40.30.10">
    <property type="entry name" value="Translation factors"/>
    <property type="match status" value="1"/>
</dbReference>
<feature type="domain" description="FAD-binding FR-type" evidence="2">
    <location>
        <begin position="20"/>
        <end position="145"/>
    </location>
</feature>
<dbReference type="FunFam" id="2.40.30.10:FF:000131">
    <property type="entry name" value="NADPH-dependent ferric siderophore reductase"/>
    <property type="match status" value="1"/>
</dbReference>
<dbReference type="GO" id="GO:0016491">
    <property type="term" value="F:oxidoreductase activity"/>
    <property type="evidence" value="ECO:0007669"/>
    <property type="project" value="InterPro"/>
</dbReference>
<gene>
    <name evidence="3" type="ORF">FHU38_003469</name>
</gene>
<dbReference type="InterPro" id="IPR039374">
    <property type="entry name" value="SIP_fam"/>
</dbReference>
<dbReference type="PROSITE" id="PS51384">
    <property type="entry name" value="FAD_FR"/>
    <property type="match status" value="1"/>
</dbReference>
<protein>
    <submittedName>
        <fullName evidence="3">NADPH-dependent ferric siderophore reductase</fullName>
    </submittedName>
</protein>
<dbReference type="AlphaFoldDB" id="A0A7X5US48"/>
<dbReference type="Gene3D" id="3.40.50.80">
    <property type="entry name" value="Nucleotide-binding domain of ferredoxin-NADP reductase (FNR) module"/>
    <property type="match status" value="1"/>
</dbReference>
<dbReference type="InterPro" id="IPR013113">
    <property type="entry name" value="SIP_FAD-bd"/>
</dbReference>
<evidence type="ECO:0000256" key="1">
    <source>
        <dbReference type="SAM" id="MobiDB-lite"/>
    </source>
</evidence>
<evidence type="ECO:0000313" key="4">
    <source>
        <dbReference type="Proteomes" id="UP000545493"/>
    </source>
</evidence>
<comment type="caution">
    <text evidence="3">The sequence shown here is derived from an EMBL/GenBank/DDBJ whole genome shotgun (WGS) entry which is preliminary data.</text>
</comment>
<dbReference type="InterPro" id="IPR017938">
    <property type="entry name" value="Riboflavin_synthase-like_b-brl"/>
</dbReference>
<dbReference type="SUPFAM" id="SSF63380">
    <property type="entry name" value="Riboflavin synthase domain-like"/>
    <property type="match status" value="1"/>
</dbReference>
<dbReference type="EMBL" id="JAAOYM010000001">
    <property type="protein sequence ID" value="NIJ13125.1"/>
    <property type="molecule type" value="Genomic_DNA"/>
</dbReference>
<dbReference type="InterPro" id="IPR017927">
    <property type="entry name" value="FAD-bd_FR_type"/>
</dbReference>
<evidence type="ECO:0000313" key="3">
    <source>
        <dbReference type="EMBL" id="NIJ13125.1"/>
    </source>
</evidence>
<dbReference type="Proteomes" id="UP000545493">
    <property type="component" value="Unassembled WGS sequence"/>
</dbReference>
<dbReference type="Pfam" id="PF04954">
    <property type="entry name" value="SIP"/>
    <property type="match status" value="1"/>
</dbReference>
<evidence type="ECO:0000259" key="2">
    <source>
        <dbReference type="PROSITE" id="PS51384"/>
    </source>
</evidence>
<dbReference type="InterPro" id="IPR007037">
    <property type="entry name" value="SIP_rossman_dom"/>
</dbReference>
<dbReference type="PANTHER" id="PTHR30157:SF0">
    <property type="entry name" value="NADPH-DEPENDENT FERRIC-CHELATE REDUCTASE"/>
    <property type="match status" value="1"/>
</dbReference>
<reference evidence="3 4" key="1">
    <citation type="submission" date="2020-03" db="EMBL/GenBank/DDBJ databases">
        <title>Sequencing the genomes of 1000 actinobacteria strains.</title>
        <authorList>
            <person name="Klenk H.-P."/>
        </authorList>
    </citation>
    <scope>NUCLEOTIDE SEQUENCE [LARGE SCALE GENOMIC DNA]</scope>
    <source>
        <strain evidence="3 4">DSM 45685</strain>
    </source>
</reference>
<accession>A0A7X5US48</accession>
<name>A0A7X5US48_9PSEU</name>
<dbReference type="CDD" id="cd06193">
    <property type="entry name" value="siderophore_interacting"/>
    <property type="match status" value="1"/>
</dbReference>
<sequence>MADRTESGQSGQPRQRGGGKPVSRLRVMRTERLTPHMIRVVSGGEGLATFVPNGFTDSYVKVLFPVPGVTYPEPFDLRVIKAELPRELWPKQRTYTVRGYDPVAGELVIDFVYHGEAGLAGPWAASLEPGDEVLVAGPGGGYAPSPQADWHLLVGDEAALPAIAASLEAMPADARVLALLLVENGLEEQPLATKSAAEISWLHRDAGDDLVAAVRALDFPPGTMQGFVHGEAGLVRELRGHLLSERGVPKEALSISGYWRRGRTDEAWRAEKAEFMA</sequence>
<keyword evidence="4" id="KW-1185">Reference proteome</keyword>
<dbReference type="InterPro" id="IPR039261">
    <property type="entry name" value="FNR_nucleotide-bd"/>
</dbReference>
<proteinExistence type="predicted"/>
<dbReference type="PANTHER" id="PTHR30157">
    <property type="entry name" value="FERRIC REDUCTASE, NADPH-DEPENDENT"/>
    <property type="match status" value="1"/>
</dbReference>